<dbReference type="AlphaFoldDB" id="A0A1E1KCL0"/>
<feature type="region of interest" description="Disordered" evidence="1">
    <location>
        <begin position="67"/>
        <end position="108"/>
    </location>
</feature>
<evidence type="ECO:0000313" key="2">
    <source>
        <dbReference type="EMBL" id="CZS95793.1"/>
    </source>
</evidence>
<keyword evidence="3" id="KW-1185">Reference proteome</keyword>
<proteinExistence type="predicted"/>
<dbReference type="EMBL" id="FJUX01000024">
    <property type="protein sequence ID" value="CZS95793.1"/>
    <property type="molecule type" value="Genomic_DNA"/>
</dbReference>
<dbReference type="Proteomes" id="UP000178912">
    <property type="component" value="Unassembled WGS sequence"/>
</dbReference>
<feature type="compositionally biased region" description="Polar residues" evidence="1">
    <location>
        <begin position="89"/>
        <end position="99"/>
    </location>
</feature>
<accession>A0A1E1KCL0</accession>
<reference evidence="3" key="1">
    <citation type="submission" date="2016-03" db="EMBL/GenBank/DDBJ databases">
        <authorList>
            <person name="Guldener U."/>
        </authorList>
    </citation>
    <scope>NUCLEOTIDE SEQUENCE [LARGE SCALE GENOMIC DNA]</scope>
    <source>
        <strain evidence="3">04CH-RAC-A.6.1</strain>
    </source>
</reference>
<evidence type="ECO:0000313" key="3">
    <source>
        <dbReference type="Proteomes" id="UP000178912"/>
    </source>
</evidence>
<feature type="region of interest" description="Disordered" evidence="1">
    <location>
        <begin position="1"/>
        <end position="24"/>
    </location>
</feature>
<feature type="region of interest" description="Disordered" evidence="1">
    <location>
        <begin position="126"/>
        <end position="151"/>
    </location>
</feature>
<sequence>MRHPLRSNSANYQSGFDNRGSQELKTQVVEPRAVSKFHPDPCWIAENEAIFFSSHKPEIAASLFRKYQPGLDDEGPLANDSRSLEPSKPQDQSIDSDSNVVHIDDHRTSGELCPLAIPSASYLETGYDSIPAPAERPPFQSLDSSRPTSET</sequence>
<name>A0A1E1KCL0_9HELO</name>
<feature type="compositionally biased region" description="Polar residues" evidence="1">
    <location>
        <begin position="141"/>
        <end position="151"/>
    </location>
</feature>
<evidence type="ECO:0000256" key="1">
    <source>
        <dbReference type="SAM" id="MobiDB-lite"/>
    </source>
</evidence>
<gene>
    <name evidence="2" type="ORF">RAG0_05322</name>
</gene>
<protein>
    <submittedName>
        <fullName evidence="2">Uncharacterized protein</fullName>
    </submittedName>
</protein>
<organism evidence="2 3">
    <name type="scientific">Rhynchosporium agropyri</name>
    <dbReference type="NCBI Taxonomy" id="914238"/>
    <lineage>
        <taxon>Eukaryota</taxon>
        <taxon>Fungi</taxon>
        <taxon>Dikarya</taxon>
        <taxon>Ascomycota</taxon>
        <taxon>Pezizomycotina</taxon>
        <taxon>Leotiomycetes</taxon>
        <taxon>Helotiales</taxon>
        <taxon>Ploettnerulaceae</taxon>
        <taxon>Rhynchosporium</taxon>
    </lineage>
</organism>